<keyword evidence="2" id="KW-0812">Transmembrane</keyword>
<comment type="similarity">
    <text evidence="1">Belongs to the protein kinase superfamily. ADCK protein kinase family.</text>
</comment>
<dbReference type="Pfam" id="PF03109">
    <property type="entry name" value="ABC1"/>
    <property type="match status" value="1"/>
</dbReference>
<evidence type="ECO:0000256" key="2">
    <source>
        <dbReference type="SAM" id="Phobius"/>
    </source>
</evidence>
<feature type="transmembrane region" description="Helical" evidence="2">
    <location>
        <begin position="494"/>
        <end position="519"/>
    </location>
</feature>
<evidence type="ECO:0000313" key="5">
    <source>
        <dbReference type="Proteomes" id="UP000192569"/>
    </source>
</evidence>
<dbReference type="PROSITE" id="PS50011">
    <property type="entry name" value="PROTEIN_KINASE_DOM"/>
    <property type="match status" value="1"/>
</dbReference>
<dbReference type="EMBL" id="LT838272">
    <property type="protein sequence ID" value="SMB99069.1"/>
    <property type="molecule type" value="Genomic_DNA"/>
</dbReference>
<dbReference type="InterPro" id="IPR004147">
    <property type="entry name" value="ABC1_dom"/>
</dbReference>
<dbReference type="CDD" id="cd05121">
    <property type="entry name" value="ABC1_ADCK3-like"/>
    <property type="match status" value="1"/>
</dbReference>
<protein>
    <submittedName>
        <fullName evidence="4">2-octaprenylphenol hydroxylase</fullName>
    </submittedName>
</protein>
<dbReference type="Proteomes" id="UP000192569">
    <property type="component" value="Chromosome I"/>
</dbReference>
<dbReference type="RefSeq" id="WP_084666434.1">
    <property type="nucleotide sequence ID" value="NZ_LT838272.1"/>
</dbReference>
<dbReference type="OrthoDB" id="9795390at2"/>
<dbReference type="STRING" id="698762.SAMN00808754_2727"/>
<keyword evidence="2" id="KW-0472">Membrane</keyword>
<proteinExistence type="inferred from homology"/>
<accession>A0A1W1W0C7</accession>
<dbReference type="SUPFAM" id="SSF56112">
    <property type="entry name" value="Protein kinase-like (PK-like)"/>
    <property type="match status" value="1"/>
</dbReference>
<dbReference type="PANTHER" id="PTHR10566:SF113">
    <property type="entry name" value="PROTEIN ACTIVITY OF BC1 COMPLEX KINASE 7, CHLOROPLASTIC"/>
    <property type="match status" value="1"/>
</dbReference>
<dbReference type="InterPro" id="IPR050154">
    <property type="entry name" value="UbiB_kinase"/>
</dbReference>
<evidence type="ECO:0000313" key="4">
    <source>
        <dbReference type="EMBL" id="SMB99069.1"/>
    </source>
</evidence>
<reference evidence="4 5" key="1">
    <citation type="submission" date="2017-04" db="EMBL/GenBank/DDBJ databases">
        <authorList>
            <person name="Afonso C.L."/>
            <person name="Miller P.J."/>
            <person name="Scott M.A."/>
            <person name="Spackman E."/>
            <person name="Goraichik I."/>
            <person name="Dimitrov K.M."/>
            <person name="Suarez D.L."/>
            <person name="Swayne D.E."/>
        </authorList>
    </citation>
    <scope>NUCLEOTIDE SEQUENCE [LARGE SCALE GENOMIC DNA]</scope>
    <source>
        <strain evidence="4 5">ToBE</strain>
    </source>
</reference>
<organism evidence="4 5">
    <name type="scientific">Thermanaeromonas toyohensis ToBE</name>
    <dbReference type="NCBI Taxonomy" id="698762"/>
    <lineage>
        <taxon>Bacteria</taxon>
        <taxon>Bacillati</taxon>
        <taxon>Bacillota</taxon>
        <taxon>Clostridia</taxon>
        <taxon>Neomoorellales</taxon>
        <taxon>Neomoorellaceae</taxon>
        <taxon>Thermanaeromonas</taxon>
    </lineage>
</organism>
<keyword evidence="5" id="KW-1185">Reference proteome</keyword>
<dbReference type="GO" id="GO:0004672">
    <property type="term" value="F:protein kinase activity"/>
    <property type="evidence" value="ECO:0007669"/>
    <property type="project" value="InterPro"/>
</dbReference>
<evidence type="ECO:0000256" key="1">
    <source>
        <dbReference type="ARBA" id="ARBA00009670"/>
    </source>
</evidence>
<dbReference type="InterPro" id="IPR011009">
    <property type="entry name" value="Kinase-like_dom_sf"/>
</dbReference>
<keyword evidence="2" id="KW-1133">Transmembrane helix</keyword>
<dbReference type="GO" id="GO:0005524">
    <property type="term" value="F:ATP binding"/>
    <property type="evidence" value="ECO:0007669"/>
    <property type="project" value="InterPro"/>
</dbReference>
<name>A0A1W1W0C7_9FIRM</name>
<dbReference type="InterPro" id="IPR000719">
    <property type="entry name" value="Prot_kinase_dom"/>
</dbReference>
<feature type="domain" description="Protein kinase" evidence="3">
    <location>
        <begin position="120"/>
        <end position="449"/>
    </location>
</feature>
<feature type="transmembrane region" description="Helical" evidence="2">
    <location>
        <begin position="531"/>
        <end position="552"/>
    </location>
</feature>
<dbReference type="AlphaFoldDB" id="A0A1W1W0C7"/>
<dbReference type="PANTHER" id="PTHR10566">
    <property type="entry name" value="CHAPERONE-ACTIVITY OF BC1 COMPLEX CABC1 -RELATED"/>
    <property type="match status" value="1"/>
</dbReference>
<gene>
    <name evidence="4" type="ORF">SAMN00808754_2727</name>
</gene>
<evidence type="ECO:0000259" key="3">
    <source>
        <dbReference type="PROSITE" id="PS50011"/>
    </source>
</evidence>
<sequence length="557" mass="63949">MLGKRYTHVQRLRKIANTLARYGFGYFIDQLGFSTLLSKVAKRDKLRLSPGQRLRLALEELGPTFVKLGQFLSTRPDILPREIINELSRLQDEVSPVSTENIYAVLQEELGQAWEKIFVSFDPQPLAAASIGQVHLASLPGGQRVIVKVRRPRVEQVIQVDLEILHYLARVAQRHTVYGQIYDFVSIAQEFSRALKQELDYTLEGRNADRLRQVLAGEAQVYIPRVYWEYTTSRVLTMEFVEGIKLNNLEELKRRGYNLKRIARYLVQAFYRQILVEGFFHGDPHPGNLAVLPGEKIVFMDFGLMGSLSEEHRKEAIRLVLGLVRRRSQEVIQAMLNLGVIPQDLDFNALRREIDRLRERYLNIPLKNIKLGQAINDLLEVAFRFRIQMPVEFSLLGKTLLSLESLVTQLDPEISLVEMAGPYVKELIHSRYRPRELWRQLEENFWNYLDLAHELPQQVKGALLRLNRGDLTLKLEHRELRIFFRHLEGAVNKLSLSLIFLAFSILMAGLIISAGLGAIPLTGGRLFFRLPVLEIGIGIASVVFIWLLVAILKGGRF</sequence>